<dbReference type="Proteomes" id="UP000008810">
    <property type="component" value="Chromosome 3"/>
</dbReference>
<keyword evidence="1" id="KW-1133">Transmembrane helix</keyword>
<name>A0A2K2CY42_BRADI</name>
<keyword evidence="1" id="KW-0472">Membrane</keyword>
<evidence type="ECO:0000313" key="3">
    <source>
        <dbReference type="EnsemblPlants" id="PNT66948"/>
    </source>
</evidence>
<dbReference type="AlphaFoldDB" id="A0A2K2CY42"/>
<feature type="transmembrane region" description="Helical" evidence="1">
    <location>
        <begin position="88"/>
        <end position="112"/>
    </location>
</feature>
<keyword evidence="4" id="KW-1185">Reference proteome</keyword>
<dbReference type="Gramene" id="PNT66948">
    <property type="protein sequence ID" value="PNT66948"/>
    <property type="gene ID" value="BRADI_3g18769v3"/>
</dbReference>
<evidence type="ECO:0000256" key="1">
    <source>
        <dbReference type="SAM" id="Phobius"/>
    </source>
</evidence>
<gene>
    <name evidence="2" type="ORF">BRADI_3g18769v3</name>
</gene>
<evidence type="ECO:0000313" key="4">
    <source>
        <dbReference type="Proteomes" id="UP000008810"/>
    </source>
</evidence>
<dbReference type="EMBL" id="CM000882">
    <property type="protein sequence ID" value="PNT66948.1"/>
    <property type="molecule type" value="Genomic_DNA"/>
</dbReference>
<sequence length="149" mass="16830">MNFLHPMSDGCSSNKYTVRGGGDLLRQLYGGEQRREKLVGEEINNIPDDFSLADAEELFAAMDGCVLELKVLDCGVPLPFTVGFKGYFVFWNLEIFCSIWTHVGFGLLFCILEFRNILSACYFQLSRSVVLFLLCLCISFLSKKILAIF</sequence>
<protein>
    <submittedName>
        <fullName evidence="2 3">Uncharacterized protein</fullName>
    </submittedName>
</protein>
<organism evidence="2">
    <name type="scientific">Brachypodium distachyon</name>
    <name type="common">Purple false brome</name>
    <name type="synonym">Trachynia distachya</name>
    <dbReference type="NCBI Taxonomy" id="15368"/>
    <lineage>
        <taxon>Eukaryota</taxon>
        <taxon>Viridiplantae</taxon>
        <taxon>Streptophyta</taxon>
        <taxon>Embryophyta</taxon>
        <taxon>Tracheophyta</taxon>
        <taxon>Spermatophyta</taxon>
        <taxon>Magnoliopsida</taxon>
        <taxon>Liliopsida</taxon>
        <taxon>Poales</taxon>
        <taxon>Poaceae</taxon>
        <taxon>BOP clade</taxon>
        <taxon>Pooideae</taxon>
        <taxon>Stipodae</taxon>
        <taxon>Brachypodieae</taxon>
        <taxon>Brachypodium</taxon>
    </lineage>
</organism>
<reference evidence="2 3" key="1">
    <citation type="journal article" date="2010" name="Nature">
        <title>Genome sequencing and analysis of the model grass Brachypodium distachyon.</title>
        <authorList>
            <consortium name="International Brachypodium Initiative"/>
        </authorList>
    </citation>
    <scope>NUCLEOTIDE SEQUENCE [LARGE SCALE GENOMIC DNA]</scope>
    <source>
        <strain evidence="2 3">Bd21</strain>
    </source>
</reference>
<reference evidence="2" key="2">
    <citation type="submission" date="2017-06" db="EMBL/GenBank/DDBJ databases">
        <title>WGS assembly of Brachypodium distachyon.</title>
        <authorList>
            <consortium name="The International Brachypodium Initiative"/>
            <person name="Lucas S."/>
            <person name="Harmon-Smith M."/>
            <person name="Lail K."/>
            <person name="Tice H."/>
            <person name="Grimwood J."/>
            <person name="Bruce D."/>
            <person name="Barry K."/>
            <person name="Shu S."/>
            <person name="Lindquist E."/>
            <person name="Wang M."/>
            <person name="Pitluck S."/>
            <person name="Vogel J.P."/>
            <person name="Garvin D.F."/>
            <person name="Mockler T.C."/>
            <person name="Schmutz J."/>
            <person name="Rokhsar D."/>
            <person name="Bevan M.W."/>
        </authorList>
    </citation>
    <scope>NUCLEOTIDE SEQUENCE</scope>
    <source>
        <strain evidence="2">Bd21</strain>
    </source>
</reference>
<dbReference type="EnsemblPlants" id="PNT66948">
    <property type="protein sequence ID" value="PNT66948"/>
    <property type="gene ID" value="BRADI_3g18769v3"/>
</dbReference>
<reference evidence="3" key="3">
    <citation type="submission" date="2018-08" db="UniProtKB">
        <authorList>
            <consortium name="EnsemblPlants"/>
        </authorList>
    </citation>
    <scope>IDENTIFICATION</scope>
    <source>
        <strain evidence="3">cv. Bd21</strain>
    </source>
</reference>
<accession>A0A2K2CY42</accession>
<proteinExistence type="predicted"/>
<feature type="transmembrane region" description="Helical" evidence="1">
    <location>
        <begin position="124"/>
        <end position="142"/>
    </location>
</feature>
<dbReference type="InParanoid" id="A0A2K2CY42"/>
<evidence type="ECO:0000313" key="2">
    <source>
        <dbReference type="EMBL" id="PNT66948.1"/>
    </source>
</evidence>
<keyword evidence="1" id="KW-0812">Transmembrane</keyword>